<protein>
    <recommendedName>
        <fullName evidence="2">Acyltransferase 3 domain-containing protein</fullName>
    </recommendedName>
</protein>
<reference evidence="4" key="1">
    <citation type="journal article" date="2019" name="Int. J. Syst. Evol. Microbiol.">
        <title>The Global Catalogue of Microorganisms (GCM) 10K type strain sequencing project: providing services to taxonomists for standard genome sequencing and annotation.</title>
        <authorList>
            <consortium name="The Broad Institute Genomics Platform"/>
            <consortium name="The Broad Institute Genome Sequencing Center for Infectious Disease"/>
            <person name="Wu L."/>
            <person name="Ma J."/>
        </authorList>
    </citation>
    <scope>NUCLEOTIDE SEQUENCE [LARGE SCALE GENOMIC DNA]</scope>
    <source>
        <strain evidence="4">JCM 32206</strain>
    </source>
</reference>
<feature type="transmembrane region" description="Helical" evidence="1">
    <location>
        <begin position="62"/>
        <end position="82"/>
    </location>
</feature>
<evidence type="ECO:0000313" key="4">
    <source>
        <dbReference type="Proteomes" id="UP001501183"/>
    </source>
</evidence>
<dbReference type="PANTHER" id="PTHR23028:SF53">
    <property type="entry name" value="ACYL_TRANSF_3 DOMAIN-CONTAINING PROTEIN"/>
    <property type="match status" value="1"/>
</dbReference>
<evidence type="ECO:0000256" key="1">
    <source>
        <dbReference type="SAM" id="Phobius"/>
    </source>
</evidence>
<feature type="transmembrane region" description="Helical" evidence="1">
    <location>
        <begin position="144"/>
        <end position="165"/>
    </location>
</feature>
<feature type="transmembrane region" description="Helical" evidence="1">
    <location>
        <begin position="24"/>
        <end position="42"/>
    </location>
</feature>
<dbReference type="InterPro" id="IPR050879">
    <property type="entry name" value="Acyltransferase_3"/>
</dbReference>
<dbReference type="InterPro" id="IPR002656">
    <property type="entry name" value="Acyl_transf_3_dom"/>
</dbReference>
<name>A0ABP8NQD0_9NOCA</name>
<keyword evidence="1" id="KW-0472">Membrane</keyword>
<dbReference type="RefSeq" id="WP_345340987.1">
    <property type="nucleotide sequence ID" value="NZ_BAABFB010000007.1"/>
</dbReference>
<evidence type="ECO:0000313" key="3">
    <source>
        <dbReference type="EMBL" id="GAA4471099.1"/>
    </source>
</evidence>
<feature type="domain" description="Acyltransferase 3" evidence="2">
    <location>
        <begin position="1"/>
        <end position="330"/>
    </location>
</feature>
<dbReference type="PANTHER" id="PTHR23028">
    <property type="entry name" value="ACETYLTRANSFERASE"/>
    <property type="match status" value="1"/>
</dbReference>
<feature type="transmembrane region" description="Helical" evidence="1">
    <location>
        <begin position="273"/>
        <end position="291"/>
    </location>
</feature>
<feature type="transmembrane region" description="Helical" evidence="1">
    <location>
        <begin position="116"/>
        <end position="137"/>
    </location>
</feature>
<keyword evidence="1" id="KW-0812">Transmembrane</keyword>
<keyword evidence="1" id="KW-1133">Transmembrane helix</keyword>
<dbReference type="Pfam" id="PF01757">
    <property type="entry name" value="Acyl_transf_3"/>
    <property type="match status" value="1"/>
</dbReference>
<organism evidence="3 4">
    <name type="scientific">Rhodococcus olei</name>
    <dbReference type="NCBI Taxonomy" id="2161675"/>
    <lineage>
        <taxon>Bacteria</taxon>
        <taxon>Bacillati</taxon>
        <taxon>Actinomycetota</taxon>
        <taxon>Actinomycetes</taxon>
        <taxon>Mycobacteriales</taxon>
        <taxon>Nocardiaceae</taxon>
        <taxon>Rhodococcus</taxon>
    </lineage>
</organism>
<proteinExistence type="predicted"/>
<feature type="transmembrane region" description="Helical" evidence="1">
    <location>
        <begin position="311"/>
        <end position="335"/>
    </location>
</feature>
<feature type="transmembrane region" description="Helical" evidence="1">
    <location>
        <begin position="213"/>
        <end position="232"/>
    </location>
</feature>
<dbReference type="Proteomes" id="UP001501183">
    <property type="component" value="Unassembled WGS sequence"/>
</dbReference>
<gene>
    <name evidence="3" type="ORF">GCM10023094_01130</name>
</gene>
<feature type="transmembrane region" description="Helical" evidence="1">
    <location>
        <begin position="185"/>
        <end position="201"/>
    </location>
</feature>
<evidence type="ECO:0000259" key="2">
    <source>
        <dbReference type="Pfam" id="PF01757"/>
    </source>
</evidence>
<accession>A0ABP8NQD0</accession>
<feature type="transmembrane region" description="Helical" evidence="1">
    <location>
        <begin position="244"/>
        <end position="261"/>
    </location>
</feature>
<comment type="caution">
    <text evidence="3">The sequence shown here is derived from an EMBL/GenBank/DDBJ whole genome shotgun (WGS) entry which is preliminary data.</text>
</comment>
<dbReference type="EMBL" id="BAABFB010000007">
    <property type="protein sequence ID" value="GAA4471099.1"/>
    <property type="molecule type" value="Genomic_DNA"/>
</dbReference>
<keyword evidence="4" id="KW-1185">Reference proteome</keyword>
<sequence length="347" mass="37821">MRALAVMLVVVGHAGLGGIVPGGSGVTIFFGISGFLITYLLLRERDRTGTFGIGKFYSRRLLKIGPPLVAIIVVPTLVWAIWNEVDWSAFSAQAFFYYNWFKADGQMAGVLPGSGVVWSLSIEEQFYVVVAVVWLLVAGMRTALKWLTVLAVTMILVSTAARVVIATSASVAEADRIYYGSDTRFDAIGWGVLTAVVYFSWGHGRLQSLQRQFGRTWIPLTALAAYLASLVIRDPWFRDTFRFSIQSIATCAVILYGFAATQTTFKNAFDSVVGVRLVQVVGLASYSIYLVHYGMDELVDLGVGGWTGAGAASAAVIAVKVLVSVLAGVVLYYLIEKPFEKVRARLR</sequence>